<accession>A0A2K3K811</accession>
<reference evidence="1 2" key="2">
    <citation type="journal article" date="2017" name="Front. Plant Sci.">
        <title>Gene Classification and Mining of Molecular Markers Useful in Red Clover (Trifolium pratense) Breeding.</title>
        <authorList>
            <person name="Istvanek J."/>
            <person name="Dluhosova J."/>
            <person name="Dluhos P."/>
            <person name="Patkova L."/>
            <person name="Nedelnik J."/>
            <person name="Repkova J."/>
        </authorList>
    </citation>
    <scope>NUCLEOTIDE SEQUENCE [LARGE SCALE GENOMIC DNA]</scope>
    <source>
        <strain evidence="2">cv. Tatra</strain>
        <tissue evidence="1">Young leaves</tissue>
    </source>
</reference>
<sequence length="81" mass="8866">MRLKRIEDNKKGKGKKTNGAADALAAGLTAVVKEAVEDVIKKKIQNYIANEVAVLTASVERKMDLLVSKIGNVEKKLEELM</sequence>
<gene>
    <name evidence="1" type="ORF">L195_g061143</name>
</gene>
<proteinExistence type="predicted"/>
<protein>
    <submittedName>
        <fullName evidence="1">Uncharacterized protein</fullName>
    </submittedName>
</protein>
<reference evidence="1 2" key="1">
    <citation type="journal article" date="2014" name="Am. J. Bot.">
        <title>Genome assembly and annotation for red clover (Trifolium pratense; Fabaceae).</title>
        <authorList>
            <person name="Istvanek J."/>
            <person name="Jaros M."/>
            <person name="Krenek A."/>
            <person name="Repkova J."/>
        </authorList>
    </citation>
    <scope>NUCLEOTIDE SEQUENCE [LARGE SCALE GENOMIC DNA]</scope>
    <source>
        <strain evidence="2">cv. Tatra</strain>
        <tissue evidence="1">Young leaves</tissue>
    </source>
</reference>
<comment type="caution">
    <text evidence="1">The sequence shown here is derived from an EMBL/GenBank/DDBJ whole genome shotgun (WGS) entry which is preliminary data.</text>
</comment>
<dbReference type="AlphaFoldDB" id="A0A2K3K811"/>
<evidence type="ECO:0000313" key="2">
    <source>
        <dbReference type="Proteomes" id="UP000236291"/>
    </source>
</evidence>
<dbReference type="Proteomes" id="UP000236291">
    <property type="component" value="Unassembled WGS sequence"/>
</dbReference>
<dbReference type="EMBL" id="ASHM01147867">
    <property type="protein sequence ID" value="PNX62430.1"/>
    <property type="molecule type" value="Genomic_DNA"/>
</dbReference>
<evidence type="ECO:0000313" key="1">
    <source>
        <dbReference type="EMBL" id="PNX62430.1"/>
    </source>
</evidence>
<name>A0A2K3K811_TRIPR</name>
<organism evidence="1 2">
    <name type="scientific">Trifolium pratense</name>
    <name type="common">Red clover</name>
    <dbReference type="NCBI Taxonomy" id="57577"/>
    <lineage>
        <taxon>Eukaryota</taxon>
        <taxon>Viridiplantae</taxon>
        <taxon>Streptophyta</taxon>
        <taxon>Embryophyta</taxon>
        <taxon>Tracheophyta</taxon>
        <taxon>Spermatophyta</taxon>
        <taxon>Magnoliopsida</taxon>
        <taxon>eudicotyledons</taxon>
        <taxon>Gunneridae</taxon>
        <taxon>Pentapetalae</taxon>
        <taxon>rosids</taxon>
        <taxon>fabids</taxon>
        <taxon>Fabales</taxon>
        <taxon>Fabaceae</taxon>
        <taxon>Papilionoideae</taxon>
        <taxon>50 kb inversion clade</taxon>
        <taxon>NPAAA clade</taxon>
        <taxon>Hologalegina</taxon>
        <taxon>IRL clade</taxon>
        <taxon>Trifolieae</taxon>
        <taxon>Trifolium</taxon>
    </lineage>
</organism>